<reference evidence="1 2" key="1">
    <citation type="submission" date="2021-06" db="EMBL/GenBank/DDBJ databases">
        <authorList>
            <person name="Palmer J.M."/>
        </authorList>
    </citation>
    <scope>NUCLEOTIDE SEQUENCE [LARGE SCALE GENOMIC DNA]</scope>
    <source>
        <strain evidence="1 2">GA_2019</strain>
        <tissue evidence="1">Muscle</tissue>
    </source>
</reference>
<evidence type="ECO:0000313" key="1">
    <source>
        <dbReference type="EMBL" id="MEQ2173839.1"/>
    </source>
</evidence>
<gene>
    <name evidence="1" type="ORF">GOODEAATRI_001608</name>
</gene>
<organism evidence="1 2">
    <name type="scientific">Goodea atripinnis</name>
    <dbReference type="NCBI Taxonomy" id="208336"/>
    <lineage>
        <taxon>Eukaryota</taxon>
        <taxon>Metazoa</taxon>
        <taxon>Chordata</taxon>
        <taxon>Craniata</taxon>
        <taxon>Vertebrata</taxon>
        <taxon>Euteleostomi</taxon>
        <taxon>Actinopterygii</taxon>
        <taxon>Neopterygii</taxon>
        <taxon>Teleostei</taxon>
        <taxon>Neoteleostei</taxon>
        <taxon>Acanthomorphata</taxon>
        <taxon>Ovalentaria</taxon>
        <taxon>Atherinomorphae</taxon>
        <taxon>Cyprinodontiformes</taxon>
        <taxon>Goodeidae</taxon>
        <taxon>Goodea</taxon>
    </lineage>
</organism>
<proteinExistence type="predicted"/>
<keyword evidence="2" id="KW-1185">Reference proteome</keyword>
<dbReference type="Proteomes" id="UP001476798">
    <property type="component" value="Unassembled WGS sequence"/>
</dbReference>
<evidence type="ECO:0000313" key="2">
    <source>
        <dbReference type="Proteomes" id="UP001476798"/>
    </source>
</evidence>
<name>A0ABV0NR15_9TELE</name>
<accession>A0ABV0NR15</accession>
<protein>
    <submittedName>
        <fullName evidence="1">Uncharacterized protein</fullName>
    </submittedName>
</protein>
<sequence length="161" mass="18276">MQKNLSSSRWSLHFSDSRSLVTSTSVWSLRADLCWCSWVWAWHSEASQVKQVLMATDGFSMQWSQGEEYLTLWTEERSLSGRICFPDSMDTGEAEVMSTLERYRFCEKILADGTLQGFANSPHGAAFTCYGRLLCPALLILQLINVLQVYKPLKSLIVSGY</sequence>
<comment type="caution">
    <text evidence="1">The sequence shown here is derived from an EMBL/GenBank/DDBJ whole genome shotgun (WGS) entry which is preliminary data.</text>
</comment>
<dbReference type="EMBL" id="JAHRIO010050026">
    <property type="protein sequence ID" value="MEQ2173839.1"/>
    <property type="molecule type" value="Genomic_DNA"/>
</dbReference>